<dbReference type="Proteomes" id="UP000499080">
    <property type="component" value="Unassembled WGS sequence"/>
</dbReference>
<comment type="caution">
    <text evidence="2">The sequence shown here is derived from an EMBL/GenBank/DDBJ whole genome shotgun (WGS) entry which is preliminary data.</text>
</comment>
<dbReference type="EMBL" id="BGPR01001375">
    <property type="protein sequence ID" value="GBM52359.1"/>
    <property type="molecule type" value="Genomic_DNA"/>
</dbReference>
<sequence>MNFSLQAWIETAKTPAKPSSNPCARPLGPVVNQLGHFDSSDWTAGKISKGWESFVKRTAPGFVMHQNRQVRLTVIVRMRLFVYAWVVKFGNSLRRYALPLMMQAGKYLGKPLLTSGRNIIEDVSQGKSFLHAARDQIRQSGREITADVLRKLRGGGGVKRKKSMRSRQKKRQKLSPRNVFSDL</sequence>
<reference evidence="2 3" key="1">
    <citation type="journal article" date="2019" name="Sci. Rep.">
        <title>Orb-weaving spider Araneus ventricosus genome elucidates the spidroin gene catalogue.</title>
        <authorList>
            <person name="Kono N."/>
            <person name="Nakamura H."/>
            <person name="Ohtoshi R."/>
            <person name="Moran D.A.P."/>
            <person name="Shinohara A."/>
            <person name="Yoshida Y."/>
            <person name="Fujiwara M."/>
            <person name="Mori M."/>
            <person name="Tomita M."/>
            <person name="Arakawa K."/>
        </authorList>
    </citation>
    <scope>NUCLEOTIDE SEQUENCE [LARGE SCALE GENOMIC DNA]</scope>
</reference>
<feature type="region of interest" description="Disordered" evidence="1">
    <location>
        <begin position="155"/>
        <end position="183"/>
    </location>
</feature>
<keyword evidence="3" id="KW-1185">Reference proteome</keyword>
<evidence type="ECO:0000313" key="3">
    <source>
        <dbReference type="Proteomes" id="UP000499080"/>
    </source>
</evidence>
<organism evidence="2 3">
    <name type="scientific">Araneus ventricosus</name>
    <name type="common">Orbweaver spider</name>
    <name type="synonym">Epeira ventricosa</name>
    <dbReference type="NCBI Taxonomy" id="182803"/>
    <lineage>
        <taxon>Eukaryota</taxon>
        <taxon>Metazoa</taxon>
        <taxon>Ecdysozoa</taxon>
        <taxon>Arthropoda</taxon>
        <taxon>Chelicerata</taxon>
        <taxon>Arachnida</taxon>
        <taxon>Araneae</taxon>
        <taxon>Araneomorphae</taxon>
        <taxon>Entelegynae</taxon>
        <taxon>Araneoidea</taxon>
        <taxon>Araneidae</taxon>
        <taxon>Araneus</taxon>
    </lineage>
</organism>
<proteinExistence type="predicted"/>
<evidence type="ECO:0000256" key="1">
    <source>
        <dbReference type="SAM" id="MobiDB-lite"/>
    </source>
</evidence>
<protein>
    <submittedName>
        <fullName evidence="2">Uncharacterized protein</fullName>
    </submittedName>
</protein>
<accession>A0A4Y2GI08</accession>
<feature type="compositionally biased region" description="Basic residues" evidence="1">
    <location>
        <begin position="158"/>
        <end position="174"/>
    </location>
</feature>
<dbReference type="AlphaFoldDB" id="A0A4Y2GI08"/>
<name>A0A4Y2GI08_ARAVE</name>
<gene>
    <name evidence="2" type="ORF">AVEN_160087_1</name>
</gene>
<evidence type="ECO:0000313" key="2">
    <source>
        <dbReference type="EMBL" id="GBM52359.1"/>
    </source>
</evidence>
<dbReference type="OrthoDB" id="6427943at2759"/>